<proteinExistence type="predicted"/>
<dbReference type="Proteomes" id="UP001142372">
    <property type="component" value="Unassembled WGS sequence"/>
</dbReference>
<dbReference type="EMBL" id="BSEN01000015">
    <property type="protein sequence ID" value="GLJ78296.1"/>
    <property type="molecule type" value="Genomic_DNA"/>
</dbReference>
<organism evidence="1 2">
    <name type="scientific">Leifsonia poae</name>
    <dbReference type="NCBI Taxonomy" id="110933"/>
    <lineage>
        <taxon>Bacteria</taxon>
        <taxon>Bacillati</taxon>
        <taxon>Actinomycetota</taxon>
        <taxon>Actinomycetes</taxon>
        <taxon>Micrococcales</taxon>
        <taxon>Microbacteriaceae</taxon>
        <taxon>Leifsonia</taxon>
    </lineage>
</organism>
<keyword evidence="2" id="KW-1185">Reference proteome</keyword>
<gene>
    <name evidence="1" type="ORF">GCM10017584_38700</name>
</gene>
<sequence length="81" mass="8866">MECFVDGDAETFTVIADGDERSVFDSDDLQILHGGCLPSYWRTAQECHAWSGFPGNNAGVPEVENRAIPGSFLSGLLFPWD</sequence>
<evidence type="ECO:0000313" key="1">
    <source>
        <dbReference type="EMBL" id="GLJ78296.1"/>
    </source>
</evidence>
<accession>A0A9W6HDU0</accession>
<comment type="caution">
    <text evidence="1">The sequence shown here is derived from an EMBL/GenBank/DDBJ whole genome shotgun (WGS) entry which is preliminary data.</text>
</comment>
<reference evidence="1" key="2">
    <citation type="submission" date="2023-01" db="EMBL/GenBank/DDBJ databases">
        <authorList>
            <person name="Sun Q."/>
            <person name="Evtushenko L."/>
        </authorList>
    </citation>
    <scope>NUCLEOTIDE SEQUENCE</scope>
    <source>
        <strain evidence="1">VKM Ac-1401</strain>
    </source>
</reference>
<evidence type="ECO:0000313" key="2">
    <source>
        <dbReference type="Proteomes" id="UP001142372"/>
    </source>
</evidence>
<dbReference type="AlphaFoldDB" id="A0A9W6HDU0"/>
<name>A0A9W6HDU0_9MICO</name>
<reference evidence="1" key="1">
    <citation type="journal article" date="2014" name="Int. J. Syst. Evol. Microbiol.">
        <title>Complete genome sequence of Corynebacterium casei LMG S-19264T (=DSM 44701T), isolated from a smear-ripened cheese.</title>
        <authorList>
            <consortium name="US DOE Joint Genome Institute (JGI-PGF)"/>
            <person name="Walter F."/>
            <person name="Albersmeier A."/>
            <person name="Kalinowski J."/>
            <person name="Ruckert C."/>
        </authorList>
    </citation>
    <scope>NUCLEOTIDE SEQUENCE</scope>
    <source>
        <strain evidence="1">VKM Ac-1401</strain>
    </source>
</reference>
<protein>
    <submittedName>
        <fullName evidence="1">Uncharacterized protein</fullName>
    </submittedName>
</protein>